<proteinExistence type="predicted"/>
<dbReference type="Gene3D" id="2.70.220.10">
    <property type="entry name" value="Ganglioside GM2 activator"/>
    <property type="match status" value="1"/>
</dbReference>
<accession>A0A336M231</accession>
<dbReference type="InterPro" id="IPR010512">
    <property type="entry name" value="DUF1091"/>
</dbReference>
<protein>
    <submittedName>
        <fullName evidence="4">CSON007782 protein</fullName>
    </submittedName>
</protein>
<organism evidence="4">
    <name type="scientific">Culicoides sonorensis</name>
    <name type="common">Biting midge</name>
    <dbReference type="NCBI Taxonomy" id="179676"/>
    <lineage>
        <taxon>Eukaryota</taxon>
        <taxon>Metazoa</taxon>
        <taxon>Ecdysozoa</taxon>
        <taxon>Arthropoda</taxon>
        <taxon>Hexapoda</taxon>
        <taxon>Insecta</taxon>
        <taxon>Pterygota</taxon>
        <taxon>Neoptera</taxon>
        <taxon>Endopterygota</taxon>
        <taxon>Diptera</taxon>
        <taxon>Nematocera</taxon>
        <taxon>Chironomoidea</taxon>
        <taxon>Ceratopogonidae</taxon>
        <taxon>Ceratopogoninae</taxon>
        <taxon>Culicoides</taxon>
        <taxon>Monoculicoides</taxon>
    </lineage>
</organism>
<dbReference type="InterPro" id="IPR036846">
    <property type="entry name" value="GM2-AP_sf"/>
</dbReference>
<evidence type="ECO:0000313" key="3">
    <source>
        <dbReference type="EMBL" id="SSX02519.1"/>
    </source>
</evidence>
<reference evidence="4" key="2">
    <citation type="submission" date="2018-07" db="EMBL/GenBank/DDBJ databases">
        <authorList>
            <person name="Quirk P.G."/>
            <person name="Krulwich T.A."/>
        </authorList>
    </citation>
    <scope>NUCLEOTIDE SEQUENCE</scope>
</reference>
<dbReference type="EMBL" id="UFQS01000292">
    <property type="protein sequence ID" value="SSX02519.1"/>
    <property type="molecule type" value="Genomic_DNA"/>
</dbReference>
<evidence type="ECO:0000256" key="2">
    <source>
        <dbReference type="SAM" id="SignalP"/>
    </source>
</evidence>
<reference evidence="3" key="1">
    <citation type="submission" date="2018-04" db="EMBL/GenBank/DDBJ databases">
        <authorList>
            <person name="Go L.Y."/>
            <person name="Mitchell J.A."/>
        </authorList>
    </citation>
    <scope>NUCLEOTIDE SEQUENCE</scope>
    <source>
        <tissue evidence="3">Whole organism</tissue>
    </source>
</reference>
<evidence type="ECO:0000313" key="4">
    <source>
        <dbReference type="EMBL" id="SSX22893.1"/>
    </source>
</evidence>
<feature type="chain" id="PRO_5036062276" evidence="2">
    <location>
        <begin position="22"/>
        <end position="192"/>
    </location>
</feature>
<dbReference type="PANTHER" id="PTHR20898:SF0">
    <property type="entry name" value="DAEDALUS ON 3-RELATED"/>
    <property type="match status" value="1"/>
</dbReference>
<gene>
    <name evidence="4" type="primary">CSON007782</name>
</gene>
<keyword evidence="1 2" id="KW-0732">Signal</keyword>
<dbReference type="SMART" id="SM00697">
    <property type="entry name" value="DM8"/>
    <property type="match status" value="1"/>
</dbReference>
<name>A0A336M231_CULSO</name>
<dbReference type="VEuPathDB" id="VectorBase:CSON007782"/>
<dbReference type="AlphaFoldDB" id="A0A336M231"/>
<feature type="signal peptide" evidence="2">
    <location>
        <begin position="1"/>
        <end position="21"/>
    </location>
</feature>
<sequence>MIKITFLFALLGLFSISQVFGRLLITNVHVDSNPDYVKSNVQLKKVNGRVLITGDGYVLQDIESDVVVSGSIAVLNNGHYEPILRIEPLSFCKFLTGKRKSPLMKLVYKMISKFGRMPQTCPIKKGHYFVNDFEVDEGFIPALAPAADYRVEIQAFVDELGVQKQIHKIVSHASIIPDEEETDVSSESQEAQ</sequence>
<evidence type="ECO:0000256" key="1">
    <source>
        <dbReference type="ARBA" id="ARBA00022729"/>
    </source>
</evidence>
<dbReference type="EMBL" id="UFQT01000292">
    <property type="protein sequence ID" value="SSX22893.1"/>
    <property type="molecule type" value="Genomic_DNA"/>
</dbReference>
<dbReference type="PANTHER" id="PTHR20898">
    <property type="entry name" value="DAEDALUS ON 3-RELATED-RELATED"/>
    <property type="match status" value="1"/>
</dbReference>
<dbReference type="OMA" id="ISKGHYY"/>
<dbReference type="Pfam" id="PF06477">
    <property type="entry name" value="DUF1091"/>
    <property type="match status" value="1"/>
</dbReference>